<dbReference type="GO" id="GO:0005886">
    <property type="term" value="C:plasma membrane"/>
    <property type="evidence" value="ECO:0007669"/>
    <property type="project" value="UniProtKB-SubCell"/>
</dbReference>
<evidence type="ECO:0000256" key="3">
    <source>
        <dbReference type="ARBA" id="ARBA00022989"/>
    </source>
</evidence>
<comment type="subcellular location">
    <subcellularLocation>
        <location evidence="1">Cell membrane</location>
        <topology evidence="1">Multi-pass membrane protein</topology>
    </subcellularLocation>
</comment>
<dbReference type="AlphaFoldDB" id="A0A1I6BGS0"/>
<feature type="transmembrane region" description="Helical" evidence="5">
    <location>
        <begin position="26"/>
        <end position="46"/>
    </location>
</feature>
<name>A0A1I6BGS0_HYMAR</name>
<evidence type="ECO:0000256" key="1">
    <source>
        <dbReference type="ARBA" id="ARBA00004651"/>
    </source>
</evidence>
<keyword evidence="8" id="KW-1185">Reference proteome</keyword>
<feature type="transmembrane region" description="Helical" evidence="5">
    <location>
        <begin position="220"/>
        <end position="239"/>
    </location>
</feature>
<dbReference type="STRING" id="1227077.SAMN04515668_4540"/>
<sequence length="292" mass="33625">MGNTHMSLETHWSPEKIFSINRLKIFSTYVLTILENIFNLFFPYVTGLAINAAIDHESFGLLCFVGVWIAHALIRVIRLRYNIRIYSAIYRDTATEIVLQQRTLNVDSSKIIARSSLSREFINFFEHDIPRSITALFSFFGALSMLFIYDVQIAVYCFLIGVPLYILNKRYARRSRQLNKGLNDQYEHEVGILSNQGRDDVWGHYNHLADWRTKLIDAQANNWGVMELFVVILVGIVIFRAGSLPNSNTGSIYSIVSYTWNFVFSLDQVPALVQQVGRLQDIKQRVLSTIKN</sequence>
<dbReference type="GO" id="GO:0005524">
    <property type="term" value="F:ATP binding"/>
    <property type="evidence" value="ECO:0007669"/>
    <property type="project" value="InterPro"/>
</dbReference>
<dbReference type="SUPFAM" id="SSF90123">
    <property type="entry name" value="ABC transporter transmembrane region"/>
    <property type="match status" value="1"/>
</dbReference>
<keyword evidence="4 5" id="KW-0472">Membrane</keyword>
<dbReference type="GO" id="GO:0140359">
    <property type="term" value="F:ABC-type transporter activity"/>
    <property type="evidence" value="ECO:0007669"/>
    <property type="project" value="InterPro"/>
</dbReference>
<gene>
    <name evidence="7" type="ORF">SAMN04515668_4540</name>
</gene>
<dbReference type="EMBL" id="FOXS01000008">
    <property type="protein sequence ID" value="SFQ80104.1"/>
    <property type="molecule type" value="Genomic_DNA"/>
</dbReference>
<accession>A0A1I6BGS0</accession>
<reference evidence="8" key="1">
    <citation type="submission" date="2016-10" db="EMBL/GenBank/DDBJ databases">
        <authorList>
            <person name="Varghese N."/>
            <person name="Submissions S."/>
        </authorList>
    </citation>
    <scope>NUCLEOTIDE SEQUENCE [LARGE SCALE GENOMIC DNA]</scope>
    <source>
        <strain evidence="8">OR362-8,ATCC BAA-1266,JCM 13504</strain>
    </source>
</reference>
<organism evidence="7 8">
    <name type="scientific">Hymenobacter arizonensis</name>
    <name type="common">Siccationidurans arizonensis</name>
    <dbReference type="NCBI Taxonomy" id="1227077"/>
    <lineage>
        <taxon>Bacteria</taxon>
        <taxon>Pseudomonadati</taxon>
        <taxon>Bacteroidota</taxon>
        <taxon>Cytophagia</taxon>
        <taxon>Cytophagales</taxon>
        <taxon>Hymenobacteraceae</taxon>
        <taxon>Hymenobacter</taxon>
    </lineage>
</organism>
<evidence type="ECO:0000259" key="6">
    <source>
        <dbReference type="PROSITE" id="PS50929"/>
    </source>
</evidence>
<dbReference type="InterPro" id="IPR036640">
    <property type="entry name" value="ABC1_TM_sf"/>
</dbReference>
<evidence type="ECO:0000256" key="2">
    <source>
        <dbReference type="ARBA" id="ARBA00022692"/>
    </source>
</evidence>
<dbReference type="RefSeq" id="WP_092678574.1">
    <property type="nucleotide sequence ID" value="NZ_FOXS01000008.1"/>
</dbReference>
<keyword evidence="3 5" id="KW-1133">Transmembrane helix</keyword>
<proteinExistence type="predicted"/>
<dbReference type="Proteomes" id="UP000199029">
    <property type="component" value="Unassembled WGS sequence"/>
</dbReference>
<evidence type="ECO:0000313" key="8">
    <source>
        <dbReference type="Proteomes" id="UP000199029"/>
    </source>
</evidence>
<dbReference type="OrthoDB" id="8443255at2"/>
<dbReference type="PROSITE" id="PS50929">
    <property type="entry name" value="ABC_TM1F"/>
    <property type="match status" value="1"/>
</dbReference>
<evidence type="ECO:0000313" key="7">
    <source>
        <dbReference type="EMBL" id="SFQ80104.1"/>
    </source>
</evidence>
<dbReference type="Pfam" id="PF13748">
    <property type="entry name" value="ABC_membrane_3"/>
    <property type="match status" value="1"/>
</dbReference>
<evidence type="ECO:0000256" key="4">
    <source>
        <dbReference type="ARBA" id="ARBA00023136"/>
    </source>
</evidence>
<dbReference type="InterPro" id="IPR011527">
    <property type="entry name" value="ABC1_TM_dom"/>
</dbReference>
<keyword evidence="2 5" id="KW-0812">Transmembrane</keyword>
<feature type="transmembrane region" description="Helical" evidence="5">
    <location>
        <begin position="153"/>
        <end position="168"/>
    </location>
</feature>
<feature type="domain" description="ABC transmembrane type-1" evidence="6">
    <location>
        <begin position="30"/>
        <end position="186"/>
    </location>
</feature>
<evidence type="ECO:0000256" key="5">
    <source>
        <dbReference type="SAM" id="Phobius"/>
    </source>
</evidence>
<feature type="transmembrane region" description="Helical" evidence="5">
    <location>
        <begin position="58"/>
        <end position="77"/>
    </location>
</feature>
<dbReference type="Gene3D" id="1.20.1560.10">
    <property type="entry name" value="ABC transporter type 1, transmembrane domain"/>
    <property type="match status" value="1"/>
</dbReference>
<protein>
    <submittedName>
        <fullName evidence="7">ABC transporter transmembrane region</fullName>
    </submittedName>
</protein>